<dbReference type="GO" id="GO:0005829">
    <property type="term" value="C:cytosol"/>
    <property type="evidence" value="ECO:0007669"/>
    <property type="project" value="TreeGrafter"/>
</dbReference>
<keyword evidence="6" id="KW-0418">Kinase</keyword>
<gene>
    <name evidence="13" type="ORF">J27TS8_22280</name>
</gene>
<dbReference type="Pfam" id="PF00358">
    <property type="entry name" value="PTS_EIIA_1"/>
    <property type="match status" value="1"/>
</dbReference>
<keyword evidence="4" id="KW-0808">Transferase</keyword>
<dbReference type="EMBL" id="BORC01000003">
    <property type="protein sequence ID" value="GIN62235.1"/>
    <property type="molecule type" value="Genomic_DNA"/>
</dbReference>
<evidence type="ECO:0000256" key="9">
    <source>
        <dbReference type="PROSITE-ProRule" id="PRU10055"/>
    </source>
</evidence>
<dbReference type="GO" id="GO:0008422">
    <property type="term" value="F:beta-glucosidase activity"/>
    <property type="evidence" value="ECO:0007669"/>
    <property type="project" value="TreeGrafter"/>
</dbReference>
<feature type="active site" description="Nucleophile" evidence="9">
    <location>
        <position position="513"/>
    </location>
</feature>
<dbReference type="GO" id="GO:0016301">
    <property type="term" value="F:kinase activity"/>
    <property type="evidence" value="ECO:0007669"/>
    <property type="project" value="UniProtKB-KW"/>
</dbReference>
<evidence type="ECO:0000256" key="2">
    <source>
        <dbReference type="ARBA" id="ARBA00022448"/>
    </source>
</evidence>
<dbReference type="NCBIfam" id="TIGR00830">
    <property type="entry name" value="PTBA"/>
    <property type="match status" value="1"/>
</dbReference>
<reference evidence="13" key="1">
    <citation type="submission" date="2021-03" db="EMBL/GenBank/DDBJ databases">
        <title>Antimicrobial resistance genes in bacteria isolated from Japanese honey, and their potential for conferring macrolide and lincosamide resistance in the American foulbrood pathogen Paenibacillus larvae.</title>
        <authorList>
            <person name="Okamoto M."/>
            <person name="Kumagai M."/>
            <person name="Kanamori H."/>
            <person name="Takamatsu D."/>
        </authorList>
    </citation>
    <scope>NUCLEOTIDE SEQUENCE</scope>
    <source>
        <strain evidence="13">J27TS8</strain>
    </source>
</reference>
<name>A0A919WHQ3_9BACI</name>
<accession>A0A919WHQ3</accession>
<keyword evidence="7 11" id="KW-0378">Hydrolase</keyword>
<dbReference type="GO" id="GO:0016052">
    <property type="term" value="P:carbohydrate catabolic process"/>
    <property type="evidence" value="ECO:0007669"/>
    <property type="project" value="TreeGrafter"/>
</dbReference>
<dbReference type="InterPro" id="IPR011055">
    <property type="entry name" value="Dup_hybrid_motif"/>
</dbReference>
<dbReference type="PANTHER" id="PTHR10353:SF122">
    <property type="entry name" value="6-PHOSPHO-BETA-GLUCOSIDASE ASCB-RELATED"/>
    <property type="match status" value="1"/>
</dbReference>
<dbReference type="AlphaFoldDB" id="A0A919WHQ3"/>
<evidence type="ECO:0000256" key="5">
    <source>
        <dbReference type="ARBA" id="ARBA00022683"/>
    </source>
</evidence>
<dbReference type="Gene3D" id="2.70.70.10">
    <property type="entry name" value="Glucose Permease (Domain IIA)"/>
    <property type="match status" value="1"/>
</dbReference>
<proteinExistence type="inferred from homology"/>
<dbReference type="InterPro" id="IPR001360">
    <property type="entry name" value="Glyco_hydro_1"/>
</dbReference>
<keyword evidence="2" id="KW-0813">Transport</keyword>
<comment type="caution">
    <text evidence="13">The sequence shown here is derived from an EMBL/GenBank/DDBJ whole genome shotgun (WGS) entry which is preliminary data.</text>
</comment>
<dbReference type="FunFam" id="3.20.20.80:FF:000004">
    <property type="entry name" value="Beta-glucosidase 6-phospho-beta-glucosidase"/>
    <property type="match status" value="1"/>
</dbReference>
<evidence type="ECO:0000313" key="13">
    <source>
        <dbReference type="EMBL" id="GIN62235.1"/>
    </source>
</evidence>
<dbReference type="GO" id="GO:0009401">
    <property type="term" value="P:phosphoenolpyruvate-dependent sugar phosphotransferase system"/>
    <property type="evidence" value="ECO:0007669"/>
    <property type="project" value="UniProtKB-KW"/>
</dbReference>
<evidence type="ECO:0000256" key="10">
    <source>
        <dbReference type="RuleBase" id="RU003690"/>
    </source>
</evidence>
<dbReference type="PANTHER" id="PTHR10353">
    <property type="entry name" value="GLYCOSYL HYDROLASE"/>
    <property type="match status" value="1"/>
</dbReference>
<dbReference type="InterPro" id="IPR017853">
    <property type="entry name" value="GH"/>
</dbReference>
<dbReference type="SUPFAM" id="SSF51445">
    <property type="entry name" value="(Trans)glycosidases"/>
    <property type="match status" value="1"/>
</dbReference>
<dbReference type="InterPro" id="IPR018120">
    <property type="entry name" value="Glyco_hydro_1_AS"/>
</dbReference>
<evidence type="ECO:0000313" key="14">
    <source>
        <dbReference type="Proteomes" id="UP000682111"/>
    </source>
</evidence>
<sequence length="622" mass="70903">MPLSNVNDPVFSTEMMGQGVAILPKRGRVVSPVNGKVVSVFETKHAVTLTFDNGAEILIHVGLDTVSLNGQYFEALICSGEKVKIGEPLLQFDIDKIKRQGFDLISPLIICNTASFKEVVSFTGKEVKNWKRSLSLLKINLHNRERGLCVMKEFPADFLWGGAIAANQSEGAYNADGKGLSIQDVMPKGFSGPITEEPTPDNMKLVGIDFYHRYKEDIKLLAEMGFKAFRISIAWSRIFPNGDETEPNELGLQFYDRVFDECKKNGIEPIVTISHYETPLYLSKMYDGWLNRKLIDFFIRYVETIFTRYKDKVKYWLTFNEINSILYEPFCSGGIYTDKDKLTKQDLYQAIHHELVASAMAVKLGHEIMPNAKIGCMILAVPIYPLSSKPDDVIATMQKQREIVFFADVHARGEYPAYMRRFFKEHNIEIKMEPEDREILTHTVDFISLSYYMSLCETADSAQKSNSKGNILGGIANPFLEANEWGWQIDPQGLRYMLNELYDRYKLPLFIVENGVGARDVLVEDENGQKTVLDDYRIDYLRDHLLQVGEALEDGVEVMGYTAWGCIDLVSASTAELRKRYGFIYVDRHDDGSGTLERYKKKSFYWYKRVIESNGKSLSEGM</sequence>
<dbReference type="PRINTS" id="PR00131">
    <property type="entry name" value="GLHYDRLASE1"/>
</dbReference>
<evidence type="ECO:0000256" key="4">
    <source>
        <dbReference type="ARBA" id="ARBA00022679"/>
    </source>
</evidence>
<comment type="similarity">
    <text evidence="1 10">Belongs to the glycosyl hydrolase 1 family.</text>
</comment>
<protein>
    <submittedName>
        <fullName evidence="13">6-phospho-beta-glucosidase</fullName>
    </submittedName>
</protein>
<keyword evidence="3" id="KW-0762">Sugar transport</keyword>
<dbReference type="NCBIfam" id="NF007356">
    <property type="entry name" value="PRK09852.1"/>
    <property type="match status" value="1"/>
</dbReference>
<dbReference type="Pfam" id="PF00232">
    <property type="entry name" value="Glyco_hydro_1"/>
    <property type="match status" value="1"/>
</dbReference>
<dbReference type="PROSITE" id="PS51093">
    <property type="entry name" value="PTS_EIIA_TYPE_1"/>
    <property type="match status" value="1"/>
</dbReference>
<evidence type="ECO:0000256" key="8">
    <source>
        <dbReference type="ARBA" id="ARBA00023295"/>
    </source>
</evidence>
<evidence type="ECO:0000256" key="6">
    <source>
        <dbReference type="ARBA" id="ARBA00022777"/>
    </source>
</evidence>
<evidence type="ECO:0000259" key="12">
    <source>
        <dbReference type="PROSITE" id="PS51093"/>
    </source>
</evidence>
<evidence type="ECO:0000256" key="11">
    <source>
        <dbReference type="RuleBase" id="RU004468"/>
    </source>
</evidence>
<dbReference type="InterPro" id="IPR033132">
    <property type="entry name" value="GH_1_N_CS"/>
</dbReference>
<dbReference type="Proteomes" id="UP000682111">
    <property type="component" value="Unassembled WGS sequence"/>
</dbReference>
<dbReference type="SUPFAM" id="SSF51261">
    <property type="entry name" value="Duplicated hybrid motif"/>
    <property type="match status" value="1"/>
</dbReference>
<keyword evidence="14" id="KW-1185">Reference proteome</keyword>
<dbReference type="PROSITE" id="PS00572">
    <property type="entry name" value="GLYCOSYL_HYDROL_F1_1"/>
    <property type="match status" value="1"/>
</dbReference>
<keyword evidence="5" id="KW-0598">Phosphotransferase system</keyword>
<evidence type="ECO:0000256" key="1">
    <source>
        <dbReference type="ARBA" id="ARBA00010838"/>
    </source>
</evidence>
<dbReference type="PROSITE" id="PS00371">
    <property type="entry name" value="PTS_EIIA_TYPE_1_HIS"/>
    <property type="match status" value="1"/>
</dbReference>
<dbReference type="InterPro" id="IPR001127">
    <property type="entry name" value="PTS_EIIA_1_perm"/>
</dbReference>
<organism evidence="13 14">
    <name type="scientific">Robertmurraya siralis</name>
    <dbReference type="NCBI Taxonomy" id="77777"/>
    <lineage>
        <taxon>Bacteria</taxon>
        <taxon>Bacillati</taxon>
        <taxon>Bacillota</taxon>
        <taxon>Bacilli</taxon>
        <taxon>Bacillales</taxon>
        <taxon>Bacillaceae</taxon>
        <taxon>Robertmurraya</taxon>
    </lineage>
</organism>
<dbReference type="FunFam" id="2.70.70.10:FF:000001">
    <property type="entry name" value="PTS system glucose-specific IIA component"/>
    <property type="match status" value="1"/>
</dbReference>
<dbReference type="Gene3D" id="3.20.20.80">
    <property type="entry name" value="Glycosidases"/>
    <property type="match status" value="1"/>
</dbReference>
<keyword evidence="8 11" id="KW-0326">Glycosidase</keyword>
<feature type="domain" description="PTS EIIA type-1" evidence="12">
    <location>
        <begin position="8"/>
        <end position="112"/>
    </location>
</feature>
<evidence type="ECO:0000256" key="7">
    <source>
        <dbReference type="ARBA" id="ARBA00022801"/>
    </source>
</evidence>
<dbReference type="PROSITE" id="PS00653">
    <property type="entry name" value="GLYCOSYL_HYDROL_F1_2"/>
    <property type="match status" value="1"/>
</dbReference>
<evidence type="ECO:0000256" key="3">
    <source>
        <dbReference type="ARBA" id="ARBA00022597"/>
    </source>
</evidence>